<accession>A0A137NVQ9</accession>
<evidence type="ECO:0008006" key="3">
    <source>
        <dbReference type="Google" id="ProtNLM"/>
    </source>
</evidence>
<evidence type="ECO:0000313" key="1">
    <source>
        <dbReference type="EMBL" id="KXN66910.1"/>
    </source>
</evidence>
<protein>
    <recommendedName>
        <fullName evidence="3">RNI-like protein</fullName>
    </recommendedName>
</protein>
<dbReference type="Gene3D" id="3.80.10.10">
    <property type="entry name" value="Ribonuclease Inhibitor"/>
    <property type="match status" value="1"/>
</dbReference>
<dbReference type="AlphaFoldDB" id="A0A137NVQ9"/>
<name>A0A137NVQ9_CONC2</name>
<reference evidence="1 2" key="1">
    <citation type="journal article" date="2015" name="Genome Biol. Evol.">
        <title>Phylogenomic analyses indicate that early fungi evolved digesting cell walls of algal ancestors of land plants.</title>
        <authorList>
            <person name="Chang Y."/>
            <person name="Wang S."/>
            <person name="Sekimoto S."/>
            <person name="Aerts A.L."/>
            <person name="Choi C."/>
            <person name="Clum A."/>
            <person name="LaButti K.M."/>
            <person name="Lindquist E.A."/>
            <person name="Yee Ngan C."/>
            <person name="Ohm R.A."/>
            <person name="Salamov A.A."/>
            <person name="Grigoriev I.V."/>
            <person name="Spatafora J.W."/>
            <person name="Berbee M.L."/>
        </authorList>
    </citation>
    <scope>NUCLEOTIDE SEQUENCE [LARGE SCALE GENOMIC DNA]</scope>
    <source>
        <strain evidence="1 2">NRRL 28638</strain>
    </source>
</reference>
<organism evidence="1 2">
    <name type="scientific">Conidiobolus coronatus (strain ATCC 28846 / CBS 209.66 / NRRL 28638)</name>
    <name type="common">Delacroixia coronata</name>
    <dbReference type="NCBI Taxonomy" id="796925"/>
    <lineage>
        <taxon>Eukaryota</taxon>
        <taxon>Fungi</taxon>
        <taxon>Fungi incertae sedis</taxon>
        <taxon>Zoopagomycota</taxon>
        <taxon>Entomophthoromycotina</taxon>
        <taxon>Entomophthoromycetes</taxon>
        <taxon>Entomophthorales</taxon>
        <taxon>Ancylistaceae</taxon>
        <taxon>Conidiobolus</taxon>
    </lineage>
</organism>
<dbReference type="SUPFAM" id="SSF52047">
    <property type="entry name" value="RNI-like"/>
    <property type="match status" value="1"/>
</dbReference>
<proteinExistence type="predicted"/>
<dbReference type="Proteomes" id="UP000070444">
    <property type="component" value="Unassembled WGS sequence"/>
</dbReference>
<gene>
    <name evidence="1" type="ORF">CONCODRAFT_80355</name>
</gene>
<dbReference type="EMBL" id="KQ964677">
    <property type="protein sequence ID" value="KXN66910.1"/>
    <property type="molecule type" value="Genomic_DNA"/>
</dbReference>
<dbReference type="InterPro" id="IPR032675">
    <property type="entry name" value="LRR_dom_sf"/>
</dbReference>
<evidence type="ECO:0000313" key="2">
    <source>
        <dbReference type="Proteomes" id="UP000070444"/>
    </source>
</evidence>
<sequence length="308" mass="36317">MVFKLFGNINRVSLFEGCSEFALKSLIPILSDLRNLKHIKLHLKFNTIKHHDMGLYYELFSKLKTIDIIGPWSYKSRFVPFSVINSDFTNLTNLTIISNKILNNLSTHMPNLIQVKFLAYPVFEFDKAKLKSFFNINPQLRRLIVSDEILNDEILKTIYSLKNLKYLEISRARDAQIPQNLKGIINESIQHIKICKYFQPGDLELFLNSCTNLKIVEIDNIQHFSDFEINLTSNNSKDRLINLLILKRSTWEFKSTLPNSILKYFSRLKLMRWENASKFNRKTLRSLNNWEFMRDYASDAKEYCLIKK</sequence>
<keyword evidence="2" id="KW-1185">Reference proteome</keyword>